<organism evidence="4 5">
    <name type="scientific">Thyridium curvatum</name>
    <dbReference type="NCBI Taxonomy" id="1093900"/>
    <lineage>
        <taxon>Eukaryota</taxon>
        <taxon>Fungi</taxon>
        <taxon>Dikarya</taxon>
        <taxon>Ascomycota</taxon>
        <taxon>Pezizomycotina</taxon>
        <taxon>Sordariomycetes</taxon>
        <taxon>Sordariomycetidae</taxon>
        <taxon>Thyridiales</taxon>
        <taxon>Thyridiaceae</taxon>
        <taxon>Thyridium</taxon>
    </lineage>
</organism>
<dbReference type="InParanoid" id="A0A507ASN1"/>
<dbReference type="InterPro" id="IPR050797">
    <property type="entry name" value="Carb_Metab_Trans_Reg"/>
</dbReference>
<dbReference type="PROSITE" id="PS50048">
    <property type="entry name" value="ZN2_CY6_FUNGAL_2"/>
    <property type="match status" value="1"/>
</dbReference>
<feature type="compositionally biased region" description="Low complexity" evidence="2">
    <location>
        <begin position="176"/>
        <end position="185"/>
    </location>
</feature>
<feature type="region of interest" description="Disordered" evidence="2">
    <location>
        <begin position="139"/>
        <end position="212"/>
    </location>
</feature>
<protein>
    <recommendedName>
        <fullName evidence="3">Zn(2)-C6 fungal-type domain-containing protein</fullName>
    </recommendedName>
</protein>
<dbReference type="SUPFAM" id="SSF57701">
    <property type="entry name" value="Zn2/Cys6 DNA-binding domain"/>
    <property type="match status" value="1"/>
</dbReference>
<comment type="caution">
    <text evidence="4">The sequence shown here is derived from an EMBL/GenBank/DDBJ whole genome shotgun (WGS) entry which is preliminary data.</text>
</comment>
<sequence>MAVVYTKEPRTSPPGRASRGKPMAGHPVRVRLACDRCHAHKLRCPKQAGSPVCTRCARAGAACVFSPPGGKAPSAPPRNEAGAPVSPAAAPVVSQHTETPPPALLGNDEVDYMDQFLDATGLTWPMMYQEMEIDPGFGVISPDAEAAPGPGQDCPLINPADTAPYQRAEAPPRPSAPADSSPSSPTLDDNNDDGAAAAAEQPGPPPSTTTHRLSGVLQDLDSVLRELPAEGELLPHVRYGDAASFQQKLLALAQQQQRDYSETLERLFRSSQALVELYPSAVAEALGGGGGLGDDDSNDKNGSSSSSKRPRGARQACEIPDCAHELPTPRDLAGLRDLLLPRRHESDPGPSADAVDAALASLLVACHLRFLDVLDGLFACAVACFTATAASPGGLAEPDFDLPEVRVGSFVPPRGSRVLVQAFLLRQVLRGLGKGARRLAAALEEGGTRAGGEDGDRSVAAREVRALRLQCEVLREKHAAREERCQDVAAALVRFEMMK</sequence>
<feature type="compositionally biased region" description="Low complexity" evidence="2">
    <location>
        <begin position="83"/>
        <end position="94"/>
    </location>
</feature>
<feature type="domain" description="Zn(2)-C6 fungal-type" evidence="3">
    <location>
        <begin position="33"/>
        <end position="65"/>
    </location>
</feature>
<reference evidence="4 5" key="1">
    <citation type="submission" date="2019-06" db="EMBL/GenBank/DDBJ databases">
        <title>Draft genome sequence of the filamentous fungus Phialemoniopsis curvata isolated from diesel fuel.</title>
        <authorList>
            <person name="Varaljay V.A."/>
            <person name="Lyon W.J."/>
            <person name="Crouch A.L."/>
            <person name="Drake C.E."/>
            <person name="Hollomon J.M."/>
            <person name="Nadeau L.J."/>
            <person name="Nunn H.S."/>
            <person name="Stevenson B.S."/>
            <person name="Bojanowski C.L."/>
            <person name="Crookes-Goodson W.J."/>
        </authorList>
    </citation>
    <scope>NUCLEOTIDE SEQUENCE [LARGE SCALE GENOMIC DNA]</scope>
    <source>
        <strain evidence="4 5">D216</strain>
    </source>
</reference>
<dbReference type="PROSITE" id="PS00463">
    <property type="entry name" value="ZN2_CY6_FUNGAL_1"/>
    <property type="match status" value="1"/>
</dbReference>
<keyword evidence="5" id="KW-1185">Reference proteome</keyword>
<dbReference type="EMBL" id="SKBQ01000092">
    <property type="protein sequence ID" value="TPX07230.1"/>
    <property type="molecule type" value="Genomic_DNA"/>
</dbReference>
<evidence type="ECO:0000256" key="2">
    <source>
        <dbReference type="SAM" id="MobiDB-lite"/>
    </source>
</evidence>
<dbReference type="SMART" id="SM00066">
    <property type="entry name" value="GAL4"/>
    <property type="match status" value="1"/>
</dbReference>
<dbReference type="GO" id="GO:0008270">
    <property type="term" value="F:zinc ion binding"/>
    <property type="evidence" value="ECO:0007669"/>
    <property type="project" value="InterPro"/>
</dbReference>
<dbReference type="GO" id="GO:0000981">
    <property type="term" value="F:DNA-binding transcription factor activity, RNA polymerase II-specific"/>
    <property type="evidence" value="ECO:0007669"/>
    <property type="project" value="InterPro"/>
</dbReference>
<dbReference type="InterPro" id="IPR036864">
    <property type="entry name" value="Zn2-C6_fun-type_DNA-bd_sf"/>
</dbReference>
<feature type="region of interest" description="Disordered" evidence="2">
    <location>
        <begin position="1"/>
        <end position="24"/>
    </location>
</feature>
<dbReference type="InterPro" id="IPR001138">
    <property type="entry name" value="Zn2Cys6_DnaBD"/>
</dbReference>
<dbReference type="AlphaFoldDB" id="A0A507ASN1"/>
<evidence type="ECO:0000259" key="3">
    <source>
        <dbReference type="PROSITE" id="PS50048"/>
    </source>
</evidence>
<accession>A0A507ASN1</accession>
<evidence type="ECO:0000313" key="5">
    <source>
        <dbReference type="Proteomes" id="UP000319257"/>
    </source>
</evidence>
<dbReference type="Pfam" id="PF00172">
    <property type="entry name" value="Zn_clus"/>
    <property type="match status" value="1"/>
</dbReference>
<dbReference type="Proteomes" id="UP000319257">
    <property type="component" value="Unassembled WGS sequence"/>
</dbReference>
<dbReference type="GO" id="GO:0005634">
    <property type="term" value="C:nucleus"/>
    <property type="evidence" value="ECO:0007669"/>
    <property type="project" value="TreeGrafter"/>
</dbReference>
<dbReference type="CDD" id="cd00067">
    <property type="entry name" value="GAL4"/>
    <property type="match status" value="1"/>
</dbReference>
<dbReference type="PANTHER" id="PTHR31668:SF4">
    <property type="entry name" value="TRANSCRIPTIONAL ACTIVATOR PROTEIN DAL81"/>
    <property type="match status" value="1"/>
</dbReference>
<evidence type="ECO:0000256" key="1">
    <source>
        <dbReference type="ARBA" id="ARBA00023242"/>
    </source>
</evidence>
<dbReference type="PANTHER" id="PTHR31668">
    <property type="entry name" value="GLUCOSE TRANSPORT TRANSCRIPTION REGULATOR RGT1-RELATED-RELATED"/>
    <property type="match status" value="1"/>
</dbReference>
<feature type="region of interest" description="Disordered" evidence="2">
    <location>
        <begin position="69"/>
        <end position="106"/>
    </location>
</feature>
<evidence type="ECO:0000313" key="4">
    <source>
        <dbReference type="EMBL" id="TPX07230.1"/>
    </source>
</evidence>
<dbReference type="OrthoDB" id="2574141at2759"/>
<dbReference type="STRING" id="1093900.A0A507ASN1"/>
<keyword evidence="1" id="KW-0539">Nucleus</keyword>
<gene>
    <name evidence="4" type="ORF">E0L32_010824</name>
</gene>
<dbReference type="GeneID" id="41978271"/>
<dbReference type="RefSeq" id="XP_030988941.1">
    <property type="nucleotide sequence ID" value="XM_031133485.1"/>
</dbReference>
<name>A0A507ASN1_9PEZI</name>
<dbReference type="GO" id="GO:0001080">
    <property type="term" value="P:nitrogen catabolite activation of transcription from RNA polymerase II promoter"/>
    <property type="evidence" value="ECO:0007669"/>
    <property type="project" value="TreeGrafter"/>
</dbReference>
<feature type="region of interest" description="Disordered" evidence="2">
    <location>
        <begin position="286"/>
        <end position="314"/>
    </location>
</feature>
<proteinExistence type="predicted"/>
<dbReference type="Gene3D" id="4.10.240.10">
    <property type="entry name" value="Zn(2)-C6 fungal-type DNA-binding domain"/>
    <property type="match status" value="1"/>
</dbReference>